<keyword evidence="2" id="KW-1185">Reference proteome</keyword>
<dbReference type="EMBL" id="MU001635">
    <property type="protein sequence ID" value="KAF2482963.1"/>
    <property type="molecule type" value="Genomic_DNA"/>
</dbReference>
<dbReference type="GeneID" id="54474474"/>
<name>A0A6A6PU23_9PEZI</name>
<dbReference type="RefSeq" id="XP_033589533.1">
    <property type="nucleotide sequence ID" value="XM_033733472.1"/>
</dbReference>
<reference evidence="1" key="1">
    <citation type="journal article" date="2020" name="Stud. Mycol.">
        <title>101 Dothideomycetes genomes: a test case for predicting lifestyles and emergence of pathogens.</title>
        <authorList>
            <person name="Haridas S."/>
            <person name="Albert R."/>
            <person name="Binder M."/>
            <person name="Bloem J."/>
            <person name="Labutti K."/>
            <person name="Salamov A."/>
            <person name="Andreopoulos B."/>
            <person name="Baker S."/>
            <person name="Barry K."/>
            <person name="Bills G."/>
            <person name="Bluhm B."/>
            <person name="Cannon C."/>
            <person name="Castanera R."/>
            <person name="Culley D."/>
            <person name="Daum C."/>
            <person name="Ezra D."/>
            <person name="Gonzalez J."/>
            <person name="Henrissat B."/>
            <person name="Kuo A."/>
            <person name="Liang C."/>
            <person name="Lipzen A."/>
            <person name="Lutzoni F."/>
            <person name="Magnuson J."/>
            <person name="Mondo S."/>
            <person name="Nolan M."/>
            <person name="Ohm R."/>
            <person name="Pangilinan J."/>
            <person name="Park H.-J."/>
            <person name="Ramirez L."/>
            <person name="Alfaro M."/>
            <person name="Sun H."/>
            <person name="Tritt A."/>
            <person name="Yoshinaga Y."/>
            <person name="Zwiers L.-H."/>
            <person name="Turgeon B."/>
            <person name="Goodwin S."/>
            <person name="Spatafora J."/>
            <person name="Crous P."/>
            <person name="Grigoriev I."/>
        </authorList>
    </citation>
    <scope>NUCLEOTIDE SEQUENCE</scope>
    <source>
        <strain evidence="1">CBS 113389</strain>
    </source>
</reference>
<sequence>MFGKLSSSSQSSSSSSSNRLVDLLGWPDLLGLVRLAAAPRTSSLYFASTAARAASSISFCRVGDAALYASVARTAVCALLRAELILRRSLSAAALAGSFFLSFSRRFISRTVFRLSEYSDSVLRFPRSARYAGRVDMVQSRDEGMCMKKSEVDGQTCGGIDV</sequence>
<feature type="non-terminal residue" evidence="1">
    <location>
        <position position="162"/>
    </location>
</feature>
<proteinExistence type="predicted"/>
<dbReference type="AlphaFoldDB" id="A0A6A6PU23"/>
<evidence type="ECO:0000313" key="1">
    <source>
        <dbReference type="EMBL" id="KAF2482963.1"/>
    </source>
</evidence>
<organism evidence="1 2">
    <name type="scientific">Neohortaea acidophila</name>
    <dbReference type="NCBI Taxonomy" id="245834"/>
    <lineage>
        <taxon>Eukaryota</taxon>
        <taxon>Fungi</taxon>
        <taxon>Dikarya</taxon>
        <taxon>Ascomycota</taxon>
        <taxon>Pezizomycotina</taxon>
        <taxon>Dothideomycetes</taxon>
        <taxon>Dothideomycetidae</taxon>
        <taxon>Mycosphaerellales</taxon>
        <taxon>Teratosphaeriaceae</taxon>
        <taxon>Neohortaea</taxon>
    </lineage>
</organism>
<dbReference type="Proteomes" id="UP000799767">
    <property type="component" value="Unassembled WGS sequence"/>
</dbReference>
<evidence type="ECO:0000313" key="2">
    <source>
        <dbReference type="Proteomes" id="UP000799767"/>
    </source>
</evidence>
<accession>A0A6A6PU23</accession>
<protein>
    <submittedName>
        <fullName evidence="1">Uncharacterized protein</fullName>
    </submittedName>
</protein>
<gene>
    <name evidence="1" type="ORF">BDY17DRAFT_296558</name>
</gene>